<evidence type="ECO:0000313" key="5">
    <source>
        <dbReference type="EMBL" id="NDV11666.1"/>
    </source>
</evidence>
<comment type="caution">
    <text evidence="5">The sequence shown here is derived from an EMBL/GenBank/DDBJ whole genome shotgun (WGS) entry which is preliminary data.</text>
</comment>
<proteinExistence type="predicted"/>
<evidence type="ECO:0000256" key="1">
    <source>
        <dbReference type="ARBA" id="ARBA00004328"/>
    </source>
</evidence>
<organism evidence="5 6">
    <name type="scientific">Crenobacter caeni</name>
    <dbReference type="NCBI Taxonomy" id="2705474"/>
    <lineage>
        <taxon>Bacteria</taxon>
        <taxon>Pseudomonadati</taxon>
        <taxon>Pseudomonadota</taxon>
        <taxon>Betaproteobacteria</taxon>
        <taxon>Neisseriales</taxon>
        <taxon>Neisseriaceae</taxon>
        <taxon>Crenobacter</taxon>
    </lineage>
</organism>
<protein>
    <submittedName>
        <fullName evidence="5">Phage major capsid protein</fullName>
    </submittedName>
</protein>
<evidence type="ECO:0000313" key="6">
    <source>
        <dbReference type="Proteomes" id="UP000482578"/>
    </source>
</evidence>
<keyword evidence="2" id="KW-0175">Coiled coil</keyword>
<dbReference type="SUPFAM" id="SSF56563">
    <property type="entry name" value="Major capsid protein gp5"/>
    <property type="match status" value="1"/>
</dbReference>
<dbReference type="NCBIfam" id="TIGR01554">
    <property type="entry name" value="major_cap_HK97"/>
    <property type="match status" value="1"/>
</dbReference>
<dbReference type="Pfam" id="PF05065">
    <property type="entry name" value="Phage_capsid"/>
    <property type="match status" value="1"/>
</dbReference>
<sequence length="449" mass="47743">MSKILEMKARRAELSAEVKKLADLEAAGTALSAEQLASIDAMQGEFDELGAKISRAEAAERMAAATATQVETLNVQGAPPAASGTQPAEPRRGVEARPHQFGRLIAAVTTFKGMHPLAAAPYASEQFGEDVAAVLADNVATGGGVLIPQNLGQQIIERLTPMAVVRQLGAEPLPLPQGGNLTLGRNKEGMQGSYVTQIGDKDTDRIGESEQKFEPVSLKSRTFAGLMPINNDFLRNAGNDAMLRLIELDATKGLAAAEDAQFLRGSDNGGKAPKGLLNWALAANKKVATVLAGTAAEIVQKVRSDLSLLILLVEAGNSLLLKGGWAMAPRTRRFLMALVDGNGNKAFPEMEQGQLMGYPIRASTNIPVNLGTGVNESEIYFGDWADFYIGEDGAMEFAVATEASWKDAGGNQRSAFQENATLLRAILRHDFAPRHVENVAVLTAVKWGV</sequence>
<reference evidence="5 6" key="1">
    <citation type="submission" date="2020-02" db="EMBL/GenBank/DDBJ databases">
        <authorList>
            <person name="Yang Z."/>
        </authorList>
    </citation>
    <scope>NUCLEOTIDE SEQUENCE [LARGE SCALE GENOMIC DNA]</scope>
    <source>
        <strain evidence="5 6">HX-7-9</strain>
    </source>
</reference>
<evidence type="ECO:0000256" key="2">
    <source>
        <dbReference type="SAM" id="Coils"/>
    </source>
</evidence>
<dbReference type="RefSeq" id="WP_163314936.1">
    <property type="nucleotide sequence ID" value="NZ_JAAGAA010000002.1"/>
</dbReference>
<dbReference type="AlphaFoldDB" id="A0A6B2KN54"/>
<dbReference type="EMBL" id="JAAGAA010000002">
    <property type="protein sequence ID" value="NDV11666.1"/>
    <property type="molecule type" value="Genomic_DNA"/>
</dbReference>
<dbReference type="Proteomes" id="UP000482578">
    <property type="component" value="Unassembled WGS sequence"/>
</dbReference>
<feature type="domain" description="Phage capsid-like C-terminal" evidence="4">
    <location>
        <begin position="143"/>
        <end position="443"/>
    </location>
</feature>
<accession>A0A6B2KN54</accession>
<feature type="coiled-coil region" evidence="2">
    <location>
        <begin position="4"/>
        <end position="59"/>
    </location>
</feature>
<name>A0A6B2KN54_9NEIS</name>
<dbReference type="Gene3D" id="3.30.2400.10">
    <property type="entry name" value="Major capsid protein gp5"/>
    <property type="match status" value="1"/>
</dbReference>
<dbReference type="InterPro" id="IPR054612">
    <property type="entry name" value="Phage_capsid-like_C"/>
</dbReference>
<dbReference type="InterPro" id="IPR024455">
    <property type="entry name" value="Phage_capsid"/>
</dbReference>
<evidence type="ECO:0000256" key="3">
    <source>
        <dbReference type="SAM" id="MobiDB-lite"/>
    </source>
</evidence>
<comment type="subcellular location">
    <subcellularLocation>
        <location evidence="1">Virion</location>
    </subcellularLocation>
</comment>
<gene>
    <name evidence="5" type="ORF">GZH52_02490</name>
</gene>
<evidence type="ECO:0000259" key="4">
    <source>
        <dbReference type="Pfam" id="PF05065"/>
    </source>
</evidence>
<feature type="region of interest" description="Disordered" evidence="3">
    <location>
        <begin position="76"/>
        <end position="95"/>
    </location>
</feature>
<keyword evidence="6" id="KW-1185">Reference proteome</keyword>